<comment type="caution">
    <text evidence="2">The sequence shown here is derived from an EMBL/GenBank/DDBJ whole genome shotgun (WGS) entry which is preliminary data.</text>
</comment>
<keyword evidence="3" id="KW-1185">Reference proteome</keyword>
<evidence type="ECO:0000259" key="1">
    <source>
        <dbReference type="Pfam" id="PF13302"/>
    </source>
</evidence>
<organism evidence="2 3">
    <name type="scientific">Crepidotus variabilis</name>
    <dbReference type="NCBI Taxonomy" id="179855"/>
    <lineage>
        <taxon>Eukaryota</taxon>
        <taxon>Fungi</taxon>
        <taxon>Dikarya</taxon>
        <taxon>Basidiomycota</taxon>
        <taxon>Agaricomycotina</taxon>
        <taxon>Agaricomycetes</taxon>
        <taxon>Agaricomycetidae</taxon>
        <taxon>Agaricales</taxon>
        <taxon>Agaricineae</taxon>
        <taxon>Crepidotaceae</taxon>
        <taxon>Crepidotus</taxon>
    </lineage>
</organism>
<protein>
    <recommendedName>
        <fullName evidence="1">N-acetyltransferase domain-containing protein</fullName>
    </recommendedName>
</protein>
<gene>
    <name evidence="2" type="ORF">CPB83DRAFT_848308</name>
</gene>
<dbReference type="Proteomes" id="UP000807306">
    <property type="component" value="Unassembled WGS sequence"/>
</dbReference>
<dbReference type="AlphaFoldDB" id="A0A9P6JT88"/>
<dbReference type="Gene3D" id="3.40.630.30">
    <property type="match status" value="1"/>
</dbReference>
<dbReference type="EMBL" id="MU157833">
    <property type="protein sequence ID" value="KAF9532081.1"/>
    <property type="molecule type" value="Genomic_DNA"/>
</dbReference>
<dbReference type="SUPFAM" id="SSF55729">
    <property type="entry name" value="Acyl-CoA N-acyltransferases (Nat)"/>
    <property type="match status" value="1"/>
</dbReference>
<dbReference type="PANTHER" id="PTHR43328:SF1">
    <property type="entry name" value="N-ACETYLTRANSFERASE DOMAIN-CONTAINING PROTEIN"/>
    <property type="match status" value="1"/>
</dbReference>
<reference evidence="2" key="1">
    <citation type="submission" date="2020-11" db="EMBL/GenBank/DDBJ databases">
        <authorList>
            <consortium name="DOE Joint Genome Institute"/>
            <person name="Ahrendt S."/>
            <person name="Riley R."/>
            <person name="Andreopoulos W."/>
            <person name="Labutti K."/>
            <person name="Pangilinan J."/>
            <person name="Ruiz-Duenas F.J."/>
            <person name="Barrasa J.M."/>
            <person name="Sanchez-Garcia M."/>
            <person name="Camarero S."/>
            <person name="Miyauchi S."/>
            <person name="Serrano A."/>
            <person name="Linde D."/>
            <person name="Babiker R."/>
            <person name="Drula E."/>
            <person name="Ayuso-Fernandez I."/>
            <person name="Pacheco R."/>
            <person name="Padilla G."/>
            <person name="Ferreira P."/>
            <person name="Barriuso J."/>
            <person name="Kellner H."/>
            <person name="Castanera R."/>
            <person name="Alfaro M."/>
            <person name="Ramirez L."/>
            <person name="Pisabarro A.G."/>
            <person name="Kuo A."/>
            <person name="Tritt A."/>
            <person name="Lipzen A."/>
            <person name="He G."/>
            <person name="Yan M."/>
            <person name="Ng V."/>
            <person name="Cullen D."/>
            <person name="Martin F."/>
            <person name="Rosso M.-N."/>
            <person name="Henrissat B."/>
            <person name="Hibbett D."/>
            <person name="Martinez A.T."/>
            <person name="Grigoriev I.V."/>
        </authorList>
    </citation>
    <scope>NUCLEOTIDE SEQUENCE</scope>
    <source>
        <strain evidence="2">CBS 506.95</strain>
    </source>
</reference>
<feature type="domain" description="N-acetyltransferase" evidence="1">
    <location>
        <begin position="26"/>
        <end position="216"/>
    </location>
</feature>
<name>A0A9P6JT88_9AGAR</name>
<proteinExistence type="predicted"/>
<dbReference type="PANTHER" id="PTHR43328">
    <property type="entry name" value="ACETYLTRANSFERASE-RELATED"/>
    <property type="match status" value="1"/>
</dbReference>
<sequence length="244" mass="28050">MDNHQYQPLEFKDKEPFLRLEKHKNIILTPPRPDDPPAFVPPMNDPRVYECLSTPPFPYTLEHGEGFVNGLLKDYKEVCKKLDGAKDIPESIMVDYCPVRVIREVQENGSDILIGDIGFFKWRHGELMAFDGTVDWTLKEKNEEEMAKLPIGDPKIVWALGDFLMPSHHNRGIMTDVVDTLLKKWGIPRMGIRHLCVDVFTDNEASAKVFLKNGFKSVGTFPDHVVSRGKKRGLNVLEWKYEDQ</sequence>
<evidence type="ECO:0000313" key="3">
    <source>
        <dbReference type="Proteomes" id="UP000807306"/>
    </source>
</evidence>
<dbReference type="Pfam" id="PF13302">
    <property type="entry name" value="Acetyltransf_3"/>
    <property type="match status" value="1"/>
</dbReference>
<dbReference type="InterPro" id="IPR016181">
    <property type="entry name" value="Acyl_CoA_acyltransferase"/>
</dbReference>
<accession>A0A9P6JT88</accession>
<evidence type="ECO:0000313" key="2">
    <source>
        <dbReference type="EMBL" id="KAF9532081.1"/>
    </source>
</evidence>
<dbReference type="InterPro" id="IPR000182">
    <property type="entry name" value="GNAT_dom"/>
</dbReference>
<dbReference type="OrthoDB" id="630895at2759"/>
<dbReference type="GO" id="GO:0016747">
    <property type="term" value="F:acyltransferase activity, transferring groups other than amino-acyl groups"/>
    <property type="evidence" value="ECO:0007669"/>
    <property type="project" value="InterPro"/>
</dbReference>